<evidence type="ECO:0000256" key="6">
    <source>
        <dbReference type="ARBA" id="ARBA00023180"/>
    </source>
</evidence>
<dbReference type="InterPro" id="IPR046936">
    <property type="entry name" value="BIM1-like"/>
</dbReference>
<keyword evidence="4 8" id="KW-0732">Signal</keyword>
<evidence type="ECO:0000256" key="2">
    <source>
        <dbReference type="ARBA" id="ARBA00022475"/>
    </source>
</evidence>
<dbReference type="OrthoDB" id="2146436at2759"/>
<dbReference type="GO" id="GO:0098552">
    <property type="term" value="C:side of membrane"/>
    <property type="evidence" value="ECO:0007669"/>
    <property type="project" value="UniProtKB-KW"/>
</dbReference>
<dbReference type="Pfam" id="PF20238">
    <property type="entry name" value="BIM1-like_dom"/>
    <property type="match status" value="1"/>
</dbReference>
<keyword evidence="2" id="KW-1003">Cell membrane</keyword>
<dbReference type="Proteomes" id="UP000015100">
    <property type="component" value="Unassembled WGS sequence"/>
</dbReference>
<evidence type="ECO:0000259" key="9">
    <source>
        <dbReference type="Pfam" id="PF20238"/>
    </source>
</evidence>
<dbReference type="PANTHER" id="PTHR34992:SF1">
    <property type="entry name" value="COPPER ACQUISITION FACTOR BIM1-LIKE DOMAIN-CONTAINING PROTEIN"/>
    <property type="match status" value="1"/>
</dbReference>
<evidence type="ECO:0000256" key="7">
    <source>
        <dbReference type="ARBA" id="ARBA00023288"/>
    </source>
</evidence>
<evidence type="ECO:0000256" key="5">
    <source>
        <dbReference type="ARBA" id="ARBA00023136"/>
    </source>
</evidence>
<feature type="signal peptide" evidence="8">
    <location>
        <begin position="1"/>
        <end position="21"/>
    </location>
</feature>
<evidence type="ECO:0000256" key="8">
    <source>
        <dbReference type="SAM" id="SignalP"/>
    </source>
</evidence>
<name>S8BQG5_DACHA</name>
<evidence type="ECO:0000256" key="1">
    <source>
        <dbReference type="ARBA" id="ARBA00004609"/>
    </source>
</evidence>
<protein>
    <recommendedName>
        <fullName evidence="9">Copper acquisition factor BIM1-like domain-containing protein</fullName>
    </recommendedName>
</protein>
<evidence type="ECO:0000256" key="4">
    <source>
        <dbReference type="ARBA" id="ARBA00022729"/>
    </source>
</evidence>
<dbReference type="HOGENOM" id="CLU_070647_0_2_1"/>
<reference evidence="11" key="2">
    <citation type="submission" date="2013-04" db="EMBL/GenBank/DDBJ databases">
        <title>Genomic mechanisms accounting for the adaptation to parasitism in nematode-trapping fungi.</title>
        <authorList>
            <person name="Ahren D.G."/>
        </authorList>
    </citation>
    <scope>NUCLEOTIDE SEQUENCE [LARGE SCALE GENOMIC DNA]</scope>
    <source>
        <strain evidence="11">CBS 200.50</strain>
    </source>
</reference>
<keyword evidence="6" id="KW-0325">Glycoprotein</keyword>
<gene>
    <name evidence="10" type="ORF">H072_8801</name>
</gene>
<dbReference type="GO" id="GO:0005886">
    <property type="term" value="C:plasma membrane"/>
    <property type="evidence" value="ECO:0007669"/>
    <property type="project" value="UniProtKB-SubCell"/>
</dbReference>
<dbReference type="CDD" id="cd21176">
    <property type="entry name" value="LPMO_auxiliary-like"/>
    <property type="match status" value="1"/>
</dbReference>
<reference evidence="10 11" key="1">
    <citation type="journal article" date="2013" name="PLoS Genet.">
        <title>Genomic mechanisms accounting for the adaptation to parasitism in nematode-trapping fungi.</title>
        <authorList>
            <person name="Meerupati T."/>
            <person name="Andersson K.M."/>
            <person name="Friman E."/>
            <person name="Kumar D."/>
            <person name="Tunlid A."/>
            <person name="Ahren D."/>
        </authorList>
    </citation>
    <scope>NUCLEOTIDE SEQUENCE [LARGE SCALE GENOMIC DNA]</scope>
    <source>
        <strain evidence="10 11">CBS 200.50</strain>
    </source>
</reference>
<feature type="domain" description="Copper acquisition factor BIM1-like" evidence="9">
    <location>
        <begin position="20"/>
        <end position="162"/>
    </location>
</feature>
<dbReference type="AlphaFoldDB" id="S8BQG5"/>
<keyword evidence="7" id="KW-0449">Lipoprotein</keyword>
<evidence type="ECO:0000313" key="10">
    <source>
        <dbReference type="EMBL" id="EPS37487.1"/>
    </source>
</evidence>
<comment type="subcellular location">
    <subcellularLocation>
        <location evidence="1">Cell membrane</location>
        <topology evidence="1">Lipid-anchor</topology>
        <topology evidence="1">GPI-anchor</topology>
    </subcellularLocation>
</comment>
<dbReference type="STRING" id="1284197.S8BQG5"/>
<keyword evidence="11" id="KW-1185">Reference proteome</keyword>
<dbReference type="EMBL" id="AQGS01000635">
    <property type="protein sequence ID" value="EPS37487.1"/>
    <property type="molecule type" value="Genomic_DNA"/>
</dbReference>
<feature type="chain" id="PRO_5004561496" description="Copper acquisition factor BIM1-like domain-containing protein" evidence="8">
    <location>
        <begin position="22"/>
        <end position="179"/>
    </location>
</feature>
<comment type="caution">
    <text evidence="10">The sequence shown here is derived from an EMBL/GenBank/DDBJ whole genome shotgun (WGS) entry which is preliminary data.</text>
</comment>
<dbReference type="OMA" id="PVANAHF"/>
<organism evidence="10 11">
    <name type="scientific">Dactylellina haptotyla (strain CBS 200.50)</name>
    <name type="common">Nematode-trapping fungus</name>
    <name type="synonym">Monacrosporium haptotylum</name>
    <dbReference type="NCBI Taxonomy" id="1284197"/>
    <lineage>
        <taxon>Eukaryota</taxon>
        <taxon>Fungi</taxon>
        <taxon>Dikarya</taxon>
        <taxon>Ascomycota</taxon>
        <taxon>Pezizomycotina</taxon>
        <taxon>Orbiliomycetes</taxon>
        <taxon>Orbiliales</taxon>
        <taxon>Orbiliaceae</taxon>
        <taxon>Dactylellina</taxon>
    </lineage>
</organism>
<evidence type="ECO:0000313" key="11">
    <source>
        <dbReference type="Proteomes" id="UP000015100"/>
    </source>
</evidence>
<sequence length="179" mass="19364">MHLNILRITLLALSSMQYASAHFFLKIPTYIGYTDTTESTAPCGGYTSTDRSAGVTNWTVNGFPVGITSTHQYVYYEFKAALLSAPTVWVSLTPTVHLTSGGYPYFCEPSIPGVAAWVGEDAILQVIQHASDGTLYQCAAIKFVSGGPYTGYTTSKCRNSTSPATAAEWGTWTTYTFPP</sequence>
<dbReference type="PANTHER" id="PTHR34992">
    <property type="entry name" value="HYPHAL ANASTAMOSIS-7 PROTEIN"/>
    <property type="match status" value="1"/>
</dbReference>
<dbReference type="InterPro" id="IPR046530">
    <property type="entry name" value="BIM1-like_dom"/>
</dbReference>
<proteinExistence type="predicted"/>
<evidence type="ECO:0000256" key="3">
    <source>
        <dbReference type="ARBA" id="ARBA00022622"/>
    </source>
</evidence>
<keyword evidence="5" id="KW-0472">Membrane</keyword>
<keyword evidence="3" id="KW-0336">GPI-anchor</keyword>
<accession>S8BQG5</accession>